<comment type="caution">
    <text evidence="1">The sequence shown here is derived from an EMBL/GenBank/DDBJ whole genome shotgun (WGS) entry which is preliminary data.</text>
</comment>
<name>A0A0L7L3H2_OPEBR</name>
<sequence>MVKCVVCGKFLGPKEGVGCPKCKSRSHNDCVRVPVGVMVDYSWRCGDCQSKIPKERDPSTPVMSESCLDLAQSRKNPSVVASAAKTCEAEASNDVVSALREEMRSEFANMQNLMTSEFKSSKDSMSTFFEEMRELRSDLSAARSNFNERLDAFDARLLALEIARDDPIKSVETSSLEQALVDVKLQLNEREQEYLLNDVVITGFPEQKGENPVHLASLLGVKMGLTLDERDIVLVEREGAPRRAPDDSSAPVRARRIVVRFARRITRDEYLQSARVRRGLTTTELSVEGAPARIYVNERLTKFNGQVFAKAREECRVHMWKYCWSKEGHFNQRISKKVKDYFPYTASY</sequence>
<evidence type="ECO:0000313" key="1">
    <source>
        <dbReference type="EMBL" id="KOB70048.1"/>
    </source>
</evidence>
<evidence type="ECO:0000313" key="2">
    <source>
        <dbReference type="Proteomes" id="UP000037510"/>
    </source>
</evidence>
<dbReference type="EMBL" id="JTDY01003157">
    <property type="protein sequence ID" value="KOB70048.1"/>
    <property type="molecule type" value="Genomic_DNA"/>
</dbReference>
<dbReference type="InterPro" id="IPR011011">
    <property type="entry name" value="Znf_FYVE_PHD"/>
</dbReference>
<gene>
    <name evidence="1" type="ORF">OBRU01_15978</name>
</gene>
<protein>
    <submittedName>
        <fullName evidence="1">Zinc finger DNA binding protein</fullName>
    </submittedName>
</protein>
<dbReference type="SUPFAM" id="SSF103657">
    <property type="entry name" value="BAR/IMD domain-like"/>
    <property type="match status" value="1"/>
</dbReference>
<dbReference type="SUPFAM" id="SSF57903">
    <property type="entry name" value="FYVE/PHD zinc finger"/>
    <property type="match status" value="1"/>
</dbReference>
<dbReference type="InterPro" id="IPR027267">
    <property type="entry name" value="AH/BAR_dom_sf"/>
</dbReference>
<accession>A0A0L7L3H2</accession>
<dbReference type="InterPro" id="IPR013083">
    <property type="entry name" value="Znf_RING/FYVE/PHD"/>
</dbReference>
<reference evidence="1 2" key="1">
    <citation type="journal article" date="2015" name="Genome Biol. Evol.">
        <title>The genome of winter moth (Operophtera brumata) provides a genomic perspective on sexual dimorphism and phenology.</title>
        <authorList>
            <person name="Derks M.F."/>
            <person name="Smit S."/>
            <person name="Salis L."/>
            <person name="Schijlen E."/>
            <person name="Bossers A."/>
            <person name="Mateman C."/>
            <person name="Pijl A.S."/>
            <person name="de Ridder D."/>
            <person name="Groenen M.A."/>
            <person name="Visser M.E."/>
            <person name="Megens H.J."/>
        </authorList>
    </citation>
    <scope>NUCLEOTIDE SEQUENCE [LARGE SCALE GENOMIC DNA]</scope>
    <source>
        <strain evidence="1">WM2013NL</strain>
        <tissue evidence="1">Head and thorax</tissue>
    </source>
</reference>
<dbReference type="Gene3D" id="3.30.40.10">
    <property type="entry name" value="Zinc/RING finger domain, C3HC4 (zinc finger)"/>
    <property type="match status" value="1"/>
</dbReference>
<dbReference type="AlphaFoldDB" id="A0A0L7L3H2"/>
<dbReference type="Proteomes" id="UP000037510">
    <property type="component" value="Unassembled WGS sequence"/>
</dbReference>
<proteinExistence type="predicted"/>
<organism evidence="1 2">
    <name type="scientific">Operophtera brumata</name>
    <name type="common">Winter moth</name>
    <name type="synonym">Phalaena brumata</name>
    <dbReference type="NCBI Taxonomy" id="104452"/>
    <lineage>
        <taxon>Eukaryota</taxon>
        <taxon>Metazoa</taxon>
        <taxon>Ecdysozoa</taxon>
        <taxon>Arthropoda</taxon>
        <taxon>Hexapoda</taxon>
        <taxon>Insecta</taxon>
        <taxon>Pterygota</taxon>
        <taxon>Neoptera</taxon>
        <taxon>Endopterygota</taxon>
        <taxon>Lepidoptera</taxon>
        <taxon>Glossata</taxon>
        <taxon>Ditrysia</taxon>
        <taxon>Geometroidea</taxon>
        <taxon>Geometridae</taxon>
        <taxon>Larentiinae</taxon>
        <taxon>Operophtera</taxon>
    </lineage>
</organism>
<keyword evidence="2" id="KW-1185">Reference proteome</keyword>